<dbReference type="GO" id="GO:0005737">
    <property type="term" value="C:cytoplasm"/>
    <property type="evidence" value="ECO:0007669"/>
    <property type="project" value="TreeGrafter"/>
</dbReference>
<dbReference type="InterPro" id="IPR014806">
    <property type="entry name" value="Ufc1"/>
</dbReference>
<dbReference type="PANTHER" id="PTHR12921">
    <property type="entry name" value="UBIQUITIN-FOLD MODIFIER-CONJUGATING ENZYME 1"/>
    <property type="match status" value="1"/>
</dbReference>
<organism evidence="4">
    <name type="scientific">Spongospora subterranea</name>
    <dbReference type="NCBI Taxonomy" id="70186"/>
    <lineage>
        <taxon>Eukaryota</taxon>
        <taxon>Sar</taxon>
        <taxon>Rhizaria</taxon>
        <taxon>Endomyxa</taxon>
        <taxon>Phytomyxea</taxon>
        <taxon>Plasmodiophorida</taxon>
        <taxon>Plasmodiophoridae</taxon>
        <taxon>Spongospora</taxon>
    </lineage>
</organism>
<comment type="similarity">
    <text evidence="1">Belongs to the ubiquitin-conjugating enzyme family. UFC1 subfamily.</text>
</comment>
<evidence type="ECO:0000313" key="4">
    <source>
        <dbReference type="EMBL" id="CRZ09751.1"/>
    </source>
</evidence>
<accession>A0A0H5R7F7</accession>
<evidence type="ECO:0000256" key="1">
    <source>
        <dbReference type="ARBA" id="ARBA00008451"/>
    </source>
</evidence>
<dbReference type="CDD" id="cd11686">
    <property type="entry name" value="UBCc_UFC1"/>
    <property type="match status" value="1"/>
</dbReference>
<dbReference type="EMBL" id="HACM01009309">
    <property type="protein sequence ID" value="CRZ09751.1"/>
    <property type="molecule type" value="Transcribed_RNA"/>
</dbReference>
<evidence type="ECO:0000256" key="3">
    <source>
        <dbReference type="ARBA" id="ARBA00022786"/>
    </source>
</evidence>
<proteinExistence type="inferred from homology"/>
<keyword evidence="3" id="KW-0833">Ubl conjugation pathway</keyword>
<dbReference type="SUPFAM" id="SSF54495">
    <property type="entry name" value="UBC-like"/>
    <property type="match status" value="1"/>
</dbReference>
<dbReference type="Pfam" id="PF08694">
    <property type="entry name" value="UFC1"/>
    <property type="match status" value="1"/>
</dbReference>
<dbReference type="Gene3D" id="3.10.110.10">
    <property type="entry name" value="Ubiquitin Conjugating Enzyme"/>
    <property type="match status" value="1"/>
</dbReference>
<protein>
    <recommendedName>
        <fullName evidence="2">Ubiquitin-fold modifier-conjugating enzyme 1</fullName>
    </recommendedName>
</protein>
<dbReference type="InterPro" id="IPR016135">
    <property type="entry name" value="UBQ-conjugating_enzyme/RWD"/>
</dbReference>
<reference evidence="4" key="1">
    <citation type="submission" date="2015-04" db="EMBL/GenBank/DDBJ databases">
        <title>The genome sequence of the plant pathogenic Rhizarian Plasmodiophora brassicae reveals insights in its biotrophic life cycle and the origin of chitin synthesis.</title>
        <authorList>
            <person name="Schwelm A."/>
            <person name="Fogelqvist J."/>
            <person name="Knaust A."/>
            <person name="Julke S."/>
            <person name="Lilja T."/>
            <person name="Dhandapani V."/>
            <person name="Bonilla-Rosso G."/>
            <person name="Karlsson M."/>
            <person name="Shevchenko A."/>
            <person name="Choi S.R."/>
            <person name="Kim H.G."/>
            <person name="Park J.Y."/>
            <person name="Lim Y.P."/>
            <person name="Ludwig-Muller J."/>
            <person name="Dixelius C."/>
        </authorList>
    </citation>
    <scope>NUCLEOTIDE SEQUENCE</scope>
    <source>
        <tissue evidence="4">Potato root galls</tissue>
    </source>
</reference>
<name>A0A0H5R7F7_9EUKA</name>
<dbReference type="GO" id="GO:1990592">
    <property type="term" value="P:protein K69-linked ufmylation"/>
    <property type="evidence" value="ECO:0007669"/>
    <property type="project" value="TreeGrafter"/>
</dbReference>
<evidence type="ECO:0000256" key="2">
    <source>
        <dbReference type="ARBA" id="ARBA00013306"/>
    </source>
</evidence>
<dbReference type="AlphaFoldDB" id="A0A0H5R7F7"/>
<sequence length="164" mass="18690">MTDSDKKIPLLTIRAGPRDGDQWIERVKQELKALIKYVQLNKEADHDWFKISADKTGVNWSGTCWYVHSNHLKYEFQLKFQIPVSYPESPIELELPELEGKTPKMYRGGKICLDVHFKPLWAQNVPKYGIAHALALGLGPWLAAEIPLLIESGNVKHKMLGDVV</sequence>
<dbReference type="PANTHER" id="PTHR12921:SF0">
    <property type="entry name" value="UBIQUITIN-FOLD MODIFIER-CONJUGATING ENZYME 1"/>
    <property type="match status" value="1"/>
</dbReference>
<dbReference type="GO" id="GO:0061657">
    <property type="term" value="F:UFM1 conjugating enzyme activity"/>
    <property type="evidence" value="ECO:0007669"/>
    <property type="project" value="InterPro"/>
</dbReference>